<feature type="coiled-coil region" evidence="5">
    <location>
        <begin position="246"/>
        <end position="280"/>
    </location>
</feature>
<name>A0A507DE50_9FUNG</name>
<dbReference type="InterPro" id="IPR001841">
    <property type="entry name" value="Znf_RING"/>
</dbReference>
<evidence type="ECO:0000256" key="2">
    <source>
        <dbReference type="ARBA" id="ARBA00022771"/>
    </source>
</evidence>
<keyword evidence="1 4" id="KW-0479">Metal-binding</keyword>
<dbReference type="SUPFAM" id="SSF49599">
    <property type="entry name" value="TRAF domain-like"/>
    <property type="match status" value="2"/>
</dbReference>
<keyword evidence="5" id="KW-0175">Coiled coil</keyword>
<evidence type="ECO:0000313" key="9">
    <source>
        <dbReference type="Proteomes" id="UP000320475"/>
    </source>
</evidence>
<dbReference type="PANTHER" id="PTHR10131">
    <property type="entry name" value="TNF RECEPTOR ASSOCIATED FACTOR"/>
    <property type="match status" value="1"/>
</dbReference>
<dbReference type="InterPro" id="IPR027370">
    <property type="entry name" value="Znf-RING_euk"/>
</dbReference>
<dbReference type="InterPro" id="IPR017907">
    <property type="entry name" value="Znf_RING_CS"/>
</dbReference>
<feature type="domain" description="TRAF-type" evidence="7">
    <location>
        <begin position="121"/>
        <end position="165"/>
    </location>
</feature>
<gene>
    <name evidence="8" type="ORF">SeLEV6574_g01218</name>
</gene>
<feature type="domain" description="TRAF-type" evidence="7">
    <location>
        <begin position="175"/>
        <end position="220"/>
    </location>
</feature>
<evidence type="ECO:0000256" key="1">
    <source>
        <dbReference type="ARBA" id="ARBA00022723"/>
    </source>
</evidence>
<evidence type="ECO:0008006" key="10">
    <source>
        <dbReference type="Google" id="ProtNLM"/>
    </source>
</evidence>
<dbReference type="VEuPathDB" id="FungiDB:SeMB42_g06809"/>
<feature type="domain" description="RING-type" evidence="6">
    <location>
        <begin position="33"/>
        <end position="76"/>
    </location>
</feature>
<dbReference type="EMBL" id="QEAM01000026">
    <property type="protein sequence ID" value="TPX49853.1"/>
    <property type="molecule type" value="Genomic_DNA"/>
</dbReference>
<reference evidence="8 9" key="1">
    <citation type="journal article" date="2019" name="Sci. Rep.">
        <title>Comparative genomics of chytrid fungi reveal insights into the obligate biotrophic and pathogenic lifestyle of Synchytrium endobioticum.</title>
        <authorList>
            <person name="van de Vossenberg B.T.L.H."/>
            <person name="Warris S."/>
            <person name="Nguyen H.D.T."/>
            <person name="van Gent-Pelzer M.P.E."/>
            <person name="Joly D.L."/>
            <person name="van de Geest H.C."/>
            <person name="Bonants P.J.M."/>
            <person name="Smith D.S."/>
            <person name="Levesque C.A."/>
            <person name="van der Lee T.A.J."/>
        </authorList>
    </citation>
    <scope>NUCLEOTIDE SEQUENCE [LARGE SCALE GENOMIC DNA]</scope>
    <source>
        <strain evidence="8 9">LEV6574</strain>
    </source>
</reference>
<dbReference type="AlphaFoldDB" id="A0A507DE50"/>
<accession>A0A507DE50</accession>
<evidence type="ECO:0000256" key="5">
    <source>
        <dbReference type="SAM" id="Coils"/>
    </source>
</evidence>
<keyword evidence="2 4" id="KW-0863">Zinc-finger</keyword>
<comment type="caution">
    <text evidence="8">The sequence shown here is derived from an EMBL/GenBank/DDBJ whole genome shotgun (WGS) entry which is preliminary data.</text>
</comment>
<evidence type="ECO:0000256" key="3">
    <source>
        <dbReference type="ARBA" id="ARBA00022833"/>
    </source>
</evidence>
<organism evidence="8 9">
    <name type="scientific">Synchytrium endobioticum</name>
    <dbReference type="NCBI Taxonomy" id="286115"/>
    <lineage>
        <taxon>Eukaryota</taxon>
        <taxon>Fungi</taxon>
        <taxon>Fungi incertae sedis</taxon>
        <taxon>Chytridiomycota</taxon>
        <taxon>Chytridiomycota incertae sedis</taxon>
        <taxon>Chytridiomycetes</taxon>
        <taxon>Synchytriales</taxon>
        <taxon>Synchytriaceae</taxon>
        <taxon>Synchytrium</taxon>
    </lineage>
</organism>
<evidence type="ECO:0000259" key="6">
    <source>
        <dbReference type="PROSITE" id="PS50089"/>
    </source>
</evidence>
<dbReference type="Proteomes" id="UP000320475">
    <property type="component" value="Unassembled WGS sequence"/>
</dbReference>
<evidence type="ECO:0000256" key="4">
    <source>
        <dbReference type="PROSITE-ProRule" id="PRU00207"/>
    </source>
</evidence>
<feature type="zinc finger region" description="TRAF-type" evidence="4">
    <location>
        <begin position="175"/>
        <end position="220"/>
    </location>
</feature>
<sequence length="524" mass="57186">MPATSSATPGTSDNSAILGEYEYAETVNANLICCVCYAPFTAPVSAPCGHTYCKNCIMQCLGTTPEDTTPTCPIDRIPLTHNDLMPAVKIVVNMIDELIIYCIHKWSGCQWKGQRQHLNRHLNDQCPCVQVKCELPMCGKLVPRGELEAHMKECDYRTAECTLCKKMLSCISLDAHKYECPAEAATCPYCQKEFGRHELEDHASSCPDRKVICLHARHGCMWEGTFQDRRIIHTPNCPYEAVKGFLVLQESRNEELAQENKSLKDQLALLRQELLELKEEPSNSMATAAEQATAFALGVPPSLLGSIDPPTLEQLNQVLAENEMLRNEIEALRATIASVELKQNMGLLSESNRLREEMQSVRAMCQAMQMQLVYSLNGRKDASGPPVTPGPPAISQGPANVVNTVAKSFNPPPPLVRNISLPDASLVDEGGIAVNKHHGGRGKWGYANPITCISPDGLMLSSPTGTQANTIMKLIQVTCSFLDFLVALGGGLISSFTESPTSQQLVITTERCTSSGPGVQLVEA</sequence>
<feature type="zinc finger region" description="TRAF-type" evidence="4">
    <location>
        <begin position="121"/>
        <end position="165"/>
    </location>
</feature>
<dbReference type="PANTHER" id="PTHR10131:SF94">
    <property type="entry name" value="TNF RECEPTOR-ASSOCIATED FACTOR 4"/>
    <property type="match status" value="1"/>
</dbReference>
<keyword evidence="3 4" id="KW-0862">Zinc</keyword>
<dbReference type="InterPro" id="IPR013083">
    <property type="entry name" value="Znf_RING/FYVE/PHD"/>
</dbReference>
<dbReference type="Pfam" id="PF02176">
    <property type="entry name" value="zf-TRAF"/>
    <property type="match status" value="1"/>
</dbReference>
<dbReference type="InterPro" id="IPR001293">
    <property type="entry name" value="Znf_TRAF"/>
</dbReference>
<dbReference type="OrthoDB" id="1630758at2759"/>
<proteinExistence type="predicted"/>
<dbReference type="SUPFAM" id="SSF57850">
    <property type="entry name" value="RING/U-box"/>
    <property type="match status" value="1"/>
</dbReference>
<protein>
    <recommendedName>
        <fullName evidence="10">RING-type domain-containing protein</fullName>
    </recommendedName>
</protein>
<evidence type="ECO:0000313" key="8">
    <source>
        <dbReference type="EMBL" id="TPX49853.1"/>
    </source>
</evidence>
<dbReference type="PROSITE" id="PS50145">
    <property type="entry name" value="ZF_TRAF"/>
    <property type="match status" value="2"/>
</dbReference>
<dbReference type="SMART" id="SM00184">
    <property type="entry name" value="RING"/>
    <property type="match status" value="1"/>
</dbReference>
<evidence type="ECO:0000259" key="7">
    <source>
        <dbReference type="PROSITE" id="PS50145"/>
    </source>
</evidence>
<dbReference type="PROSITE" id="PS50089">
    <property type="entry name" value="ZF_RING_2"/>
    <property type="match status" value="1"/>
</dbReference>
<dbReference type="Pfam" id="PF13445">
    <property type="entry name" value="zf-RING_UBOX"/>
    <property type="match status" value="1"/>
</dbReference>
<dbReference type="GO" id="GO:0008270">
    <property type="term" value="F:zinc ion binding"/>
    <property type="evidence" value="ECO:0007669"/>
    <property type="project" value="UniProtKB-KW"/>
</dbReference>
<dbReference type="PROSITE" id="PS00518">
    <property type="entry name" value="ZF_RING_1"/>
    <property type="match status" value="1"/>
</dbReference>
<feature type="coiled-coil region" evidence="5">
    <location>
        <begin position="312"/>
        <end position="371"/>
    </location>
</feature>
<dbReference type="Gene3D" id="3.30.40.10">
    <property type="entry name" value="Zinc/RING finger domain, C3HC4 (zinc finger)"/>
    <property type="match status" value="3"/>
</dbReference>